<sequence>MVDIAQALQINGRFVSLPTDLFINGKLVAHKQGARFDLEDPATGKTLISVTEGREDDVDEAVRVTRQVFHAGDRSASNPADRGALLNYLADVMDQNIDRLIAVGDKQLHYFITRQHSEF</sequence>
<evidence type="ECO:0000259" key="3">
    <source>
        <dbReference type="Pfam" id="PF00171"/>
    </source>
</evidence>
<evidence type="ECO:0000313" key="4">
    <source>
        <dbReference type="EMBL" id="KAL2837821.1"/>
    </source>
</evidence>
<reference evidence="4 5" key="1">
    <citation type="submission" date="2024-07" db="EMBL/GenBank/DDBJ databases">
        <title>Section-level genome sequencing and comparative genomics of Aspergillus sections Usti and Cavernicolus.</title>
        <authorList>
            <consortium name="Lawrence Berkeley National Laboratory"/>
            <person name="Nybo J.L."/>
            <person name="Vesth T.C."/>
            <person name="Theobald S."/>
            <person name="Frisvad J.C."/>
            <person name="Larsen T.O."/>
            <person name="Kjaerboelling I."/>
            <person name="Rothschild-Mancinelli K."/>
            <person name="Lyhne E.K."/>
            <person name="Kogle M.E."/>
            <person name="Barry K."/>
            <person name="Clum A."/>
            <person name="Na H."/>
            <person name="Ledsgaard L."/>
            <person name="Lin J."/>
            <person name="Lipzen A."/>
            <person name="Kuo A."/>
            <person name="Riley R."/>
            <person name="Mondo S."/>
            <person name="LaButti K."/>
            <person name="Haridas S."/>
            <person name="Pangalinan J."/>
            <person name="Salamov A.A."/>
            <person name="Simmons B.A."/>
            <person name="Magnuson J.K."/>
            <person name="Chen J."/>
            <person name="Drula E."/>
            <person name="Henrissat B."/>
            <person name="Wiebenga A."/>
            <person name="Lubbers R.J."/>
            <person name="Gomes A.C."/>
            <person name="Macurrencykelacurrency M.R."/>
            <person name="Stajich J."/>
            <person name="Grigoriev I.V."/>
            <person name="Mortensen U.H."/>
            <person name="De vries R.P."/>
            <person name="Baker S.E."/>
            <person name="Andersen M.R."/>
        </authorList>
    </citation>
    <scope>NUCLEOTIDE SEQUENCE [LARGE SCALE GENOMIC DNA]</scope>
    <source>
        <strain evidence="4 5">CBS 756.74</strain>
    </source>
</reference>
<dbReference type="RefSeq" id="XP_070892724.1">
    <property type="nucleotide sequence ID" value="XM_071047314.1"/>
</dbReference>
<dbReference type="PANTHER" id="PTHR43720">
    <property type="entry name" value="2-AMINOMUCONIC SEMIALDEHYDE DEHYDROGENASE"/>
    <property type="match status" value="1"/>
</dbReference>
<dbReference type="InterPro" id="IPR016162">
    <property type="entry name" value="Ald_DH_N"/>
</dbReference>
<dbReference type="SUPFAM" id="SSF53720">
    <property type="entry name" value="ALDH-like"/>
    <property type="match status" value="1"/>
</dbReference>
<evidence type="ECO:0000256" key="2">
    <source>
        <dbReference type="ARBA" id="ARBA00023027"/>
    </source>
</evidence>
<dbReference type="EMBL" id="JBFXLR010000092">
    <property type="protein sequence ID" value="KAL2837821.1"/>
    <property type="molecule type" value="Genomic_DNA"/>
</dbReference>
<dbReference type="GeneID" id="98162478"/>
<dbReference type="Gene3D" id="3.40.605.10">
    <property type="entry name" value="Aldehyde Dehydrogenase, Chain A, domain 1"/>
    <property type="match status" value="1"/>
</dbReference>
<accession>A0ABR4JD66</accession>
<dbReference type="InterPro" id="IPR016161">
    <property type="entry name" value="Ald_DH/histidinol_DH"/>
</dbReference>
<keyword evidence="2" id="KW-0520">NAD</keyword>
<protein>
    <recommendedName>
        <fullName evidence="3">Aldehyde dehydrogenase domain-containing protein</fullName>
    </recommendedName>
</protein>
<comment type="similarity">
    <text evidence="1">Belongs to the aldehyde dehydrogenase family.</text>
</comment>
<dbReference type="Pfam" id="PF00171">
    <property type="entry name" value="Aldedh"/>
    <property type="match status" value="1"/>
</dbReference>
<evidence type="ECO:0000256" key="1">
    <source>
        <dbReference type="ARBA" id="ARBA00009986"/>
    </source>
</evidence>
<keyword evidence="5" id="KW-1185">Reference proteome</keyword>
<comment type="caution">
    <text evidence="4">The sequence shown here is derived from an EMBL/GenBank/DDBJ whole genome shotgun (WGS) entry which is preliminary data.</text>
</comment>
<proteinExistence type="inferred from homology"/>
<dbReference type="PANTHER" id="PTHR43720:SF2">
    <property type="entry name" value="2-AMINOMUCONIC SEMIALDEHYDE DEHYDROGENASE"/>
    <property type="match status" value="1"/>
</dbReference>
<dbReference type="Proteomes" id="UP001610444">
    <property type="component" value="Unassembled WGS sequence"/>
</dbReference>
<gene>
    <name evidence="4" type="ORF">BJX68DRAFT_272906</name>
</gene>
<evidence type="ECO:0000313" key="5">
    <source>
        <dbReference type="Proteomes" id="UP001610444"/>
    </source>
</evidence>
<organism evidence="4 5">
    <name type="scientific">Aspergillus pseudodeflectus</name>
    <dbReference type="NCBI Taxonomy" id="176178"/>
    <lineage>
        <taxon>Eukaryota</taxon>
        <taxon>Fungi</taxon>
        <taxon>Dikarya</taxon>
        <taxon>Ascomycota</taxon>
        <taxon>Pezizomycotina</taxon>
        <taxon>Eurotiomycetes</taxon>
        <taxon>Eurotiomycetidae</taxon>
        <taxon>Eurotiales</taxon>
        <taxon>Aspergillaceae</taxon>
        <taxon>Aspergillus</taxon>
        <taxon>Aspergillus subgen. Nidulantes</taxon>
    </lineage>
</organism>
<dbReference type="InterPro" id="IPR015590">
    <property type="entry name" value="Aldehyde_DH_dom"/>
</dbReference>
<name>A0ABR4JD66_9EURO</name>
<feature type="domain" description="Aldehyde dehydrogenase" evidence="3">
    <location>
        <begin position="31"/>
        <end position="103"/>
    </location>
</feature>